<feature type="region of interest" description="Disordered" evidence="1">
    <location>
        <begin position="1"/>
        <end position="27"/>
    </location>
</feature>
<reference evidence="2 4" key="2">
    <citation type="journal article" date="2018" name="Plant J.">
        <title>The Physcomitrella patens chromosome-scale assembly reveals moss genome structure and evolution.</title>
        <authorList>
            <person name="Lang D."/>
            <person name="Ullrich K.K."/>
            <person name="Murat F."/>
            <person name="Fuchs J."/>
            <person name="Jenkins J."/>
            <person name="Haas F.B."/>
            <person name="Piednoel M."/>
            <person name="Gundlach H."/>
            <person name="Van Bel M."/>
            <person name="Meyberg R."/>
            <person name="Vives C."/>
            <person name="Morata J."/>
            <person name="Symeonidi A."/>
            <person name="Hiss M."/>
            <person name="Muchero W."/>
            <person name="Kamisugi Y."/>
            <person name="Saleh O."/>
            <person name="Blanc G."/>
            <person name="Decker E.L."/>
            <person name="van Gessel N."/>
            <person name="Grimwood J."/>
            <person name="Hayes R.D."/>
            <person name="Graham S.W."/>
            <person name="Gunter L.E."/>
            <person name="McDaniel S.F."/>
            <person name="Hoernstein S.N.W."/>
            <person name="Larsson A."/>
            <person name="Li F.W."/>
            <person name="Perroud P.F."/>
            <person name="Phillips J."/>
            <person name="Ranjan P."/>
            <person name="Rokshar D.S."/>
            <person name="Rothfels C.J."/>
            <person name="Schneider L."/>
            <person name="Shu S."/>
            <person name="Stevenson D.W."/>
            <person name="Thummler F."/>
            <person name="Tillich M."/>
            <person name="Villarreal Aguilar J.C."/>
            <person name="Widiez T."/>
            <person name="Wong G.K."/>
            <person name="Wymore A."/>
            <person name="Zhang Y."/>
            <person name="Zimmer A.D."/>
            <person name="Quatrano R.S."/>
            <person name="Mayer K.F.X."/>
            <person name="Goodstein D."/>
            <person name="Casacuberta J.M."/>
            <person name="Vandepoele K."/>
            <person name="Reski R."/>
            <person name="Cuming A.C."/>
            <person name="Tuskan G.A."/>
            <person name="Maumus F."/>
            <person name="Salse J."/>
            <person name="Schmutz J."/>
            <person name="Rensing S.A."/>
        </authorList>
    </citation>
    <scope>NUCLEOTIDE SEQUENCE [LARGE SCALE GENOMIC DNA]</scope>
    <source>
        <strain evidence="3 4">cv. Gransden 2004</strain>
    </source>
</reference>
<dbReference type="PaxDb" id="3218-PP1S23_41V6.1"/>
<dbReference type="Proteomes" id="UP000006727">
    <property type="component" value="Chromosome 5"/>
</dbReference>
<sequence>MNETNDSATEQSRRTHADKTTNAMNSASESKLHCYVFSSREADFELQLRSGSAGDGVPLSLSPNLLLGTTGSCRKSWKAGEEPFLGLSLGSCVLHLEGKVKRISRVHALVSNWNRKCTGMI</sequence>
<evidence type="ECO:0000313" key="3">
    <source>
        <dbReference type="EnsemblPlants" id="Pp3c5_22430V3.1"/>
    </source>
</evidence>
<reference evidence="3" key="3">
    <citation type="submission" date="2020-12" db="UniProtKB">
        <authorList>
            <consortium name="EnsemblPlants"/>
        </authorList>
    </citation>
    <scope>IDENTIFICATION</scope>
</reference>
<reference evidence="2 4" key="1">
    <citation type="journal article" date="2008" name="Science">
        <title>The Physcomitrella genome reveals evolutionary insights into the conquest of land by plants.</title>
        <authorList>
            <person name="Rensing S."/>
            <person name="Lang D."/>
            <person name="Zimmer A."/>
            <person name="Terry A."/>
            <person name="Salamov A."/>
            <person name="Shapiro H."/>
            <person name="Nishiyama T."/>
            <person name="Perroud P.-F."/>
            <person name="Lindquist E."/>
            <person name="Kamisugi Y."/>
            <person name="Tanahashi T."/>
            <person name="Sakakibara K."/>
            <person name="Fujita T."/>
            <person name="Oishi K."/>
            <person name="Shin-I T."/>
            <person name="Kuroki Y."/>
            <person name="Toyoda A."/>
            <person name="Suzuki Y."/>
            <person name="Hashimoto A."/>
            <person name="Yamaguchi K."/>
            <person name="Sugano A."/>
            <person name="Kohara Y."/>
            <person name="Fujiyama A."/>
            <person name="Anterola A."/>
            <person name="Aoki S."/>
            <person name="Ashton N."/>
            <person name="Barbazuk W.B."/>
            <person name="Barker E."/>
            <person name="Bennetzen J."/>
            <person name="Bezanilla M."/>
            <person name="Blankenship R."/>
            <person name="Cho S.H."/>
            <person name="Dutcher S."/>
            <person name="Estelle M."/>
            <person name="Fawcett J.A."/>
            <person name="Gundlach H."/>
            <person name="Hanada K."/>
            <person name="Heyl A."/>
            <person name="Hicks K.A."/>
            <person name="Hugh J."/>
            <person name="Lohr M."/>
            <person name="Mayer K."/>
            <person name="Melkozernov A."/>
            <person name="Murata T."/>
            <person name="Nelson D."/>
            <person name="Pils B."/>
            <person name="Prigge M."/>
            <person name="Reiss B."/>
            <person name="Renner T."/>
            <person name="Rombauts S."/>
            <person name="Rushton P."/>
            <person name="Sanderfoot A."/>
            <person name="Schween G."/>
            <person name="Shiu S.-H."/>
            <person name="Stueber K."/>
            <person name="Theodoulou F.L."/>
            <person name="Tu H."/>
            <person name="Van de Peer Y."/>
            <person name="Verrier P.J."/>
            <person name="Waters E."/>
            <person name="Wood A."/>
            <person name="Yang L."/>
            <person name="Cove D."/>
            <person name="Cuming A."/>
            <person name="Hasebe M."/>
            <person name="Lucas S."/>
            <person name="Mishler D.B."/>
            <person name="Reski R."/>
            <person name="Grigoriev I."/>
            <person name="Quatrano R.S."/>
            <person name="Boore J.L."/>
        </authorList>
    </citation>
    <scope>NUCLEOTIDE SEQUENCE [LARGE SCALE GENOMIC DNA]</scope>
    <source>
        <strain evidence="3 4">cv. Gransden 2004</strain>
    </source>
</reference>
<dbReference type="Gramene" id="Pp3c5_22430V3.1">
    <property type="protein sequence ID" value="Pp3c5_22430V3.1"/>
    <property type="gene ID" value="Pp3c5_22430"/>
</dbReference>
<keyword evidence="4" id="KW-1185">Reference proteome</keyword>
<gene>
    <name evidence="2" type="ORF">PHYPA_008029</name>
</gene>
<protein>
    <submittedName>
        <fullName evidence="2 3">Uncharacterized protein</fullName>
    </submittedName>
</protein>
<accession>A0A2K1KKQ2</accession>
<evidence type="ECO:0000313" key="4">
    <source>
        <dbReference type="Proteomes" id="UP000006727"/>
    </source>
</evidence>
<dbReference type="Gramene" id="Pp3c5_22430V3.2">
    <property type="protein sequence ID" value="Pp3c5_22430V3.2"/>
    <property type="gene ID" value="Pp3c5_22430"/>
</dbReference>
<name>A0A2K1KKQ2_PHYPA</name>
<evidence type="ECO:0000313" key="2">
    <source>
        <dbReference type="EMBL" id="PNR54352.1"/>
    </source>
</evidence>
<evidence type="ECO:0000256" key="1">
    <source>
        <dbReference type="SAM" id="MobiDB-lite"/>
    </source>
</evidence>
<organism evidence="2">
    <name type="scientific">Physcomitrium patens</name>
    <name type="common">Spreading-leaved earth moss</name>
    <name type="synonym">Physcomitrella patens</name>
    <dbReference type="NCBI Taxonomy" id="3218"/>
    <lineage>
        <taxon>Eukaryota</taxon>
        <taxon>Viridiplantae</taxon>
        <taxon>Streptophyta</taxon>
        <taxon>Embryophyta</taxon>
        <taxon>Bryophyta</taxon>
        <taxon>Bryophytina</taxon>
        <taxon>Bryopsida</taxon>
        <taxon>Funariidae</taxon>
        <taxon>Funariales</taxon>
        <taxon>Funariaceae</taxon>
        <taxon>Physcomitrium</taxon>
    </lineage>
</organism>
<dbReference type="InParanoid" id="A0A2K1KKQ2"/>
<proteinExistence type="predicted"/>
<dbReference type="AlphaFoldDB" id="A0A2K1KKQ2"/>
<dbReference type="EMBL" id="ABEU02000005">
    <property type="protein sequence ID" value="PNR54352.1"/>
    <property type="molecule type" value="Genomic_DNA"/>
</dbReference>
<dbReference type="EnsemblPlants" id="Pp3c5_22430V3.2">
    <property type="protein sequence ID" value="Pp3c5_22430V3.2"/>
    <property type="gene ID" value="Pp3c5_22430"/>
</dbReference>
<dbReference type="EnsemblPlants" id="Pp3c5_22430V3.1">
    <property type="protein sequence ID" value="Pp3c5_22430V3.1"/>
    <property type="gene ID" value="Pp3c5_22430"/>
</dbReference>
<feature type="compositionally biased region" description="Polar residues" evidence="1">
    <location>
        <begin position="1"/>
        <end position="10"/>
    </location>
</feature>